<dbReference type="Proteomes" id="UP000242694">
    <property type="component" value="Unassembled WGS sequence"/>
</dbReference>
<gene>
    <name evidence="1" type="ORF">BU607_03570</name>
</gene>
<keyword evidence="2" id="KW-1185">Reference proteome</keyword>
<sequence length="155" mass="17968">MKADKKIEELLEDYKKPLKKVFKYNKKDAISFEKEDREKVLGKNGVFVIFDEEEEPVYVGQAGGYSTGHRPTQKDLYEKLGQFNLKSDASTNKFKRAFAEDKGLDPEEARDIRAIDYELNVQFIKVKGNPSFINILELLALEYAKSKDIDLYNFK</sequence>
<reference evidence="1 2" key="1">
    <citation type="journal article" date="2016" name="Front. Microbiol.">
        <title>Comprehensive Phylogenetic Analysis of Bovine Non-aureus Staphylococci Species Based on Whole-Genome Sequencing.</title>
        <authorList>
            <person name="Naushad S."/>
            <person name="Barkema H.W."/>
            <person name="Luby C."/>
            <person name="Condas L.A."/>
            <person name="Nobrega D.B."/>
            <person name="Carson D.A."/>
            <person name="De Buck J."/>
        </authorList>
    </citation>
    <scope>NUCLEOTIDE SEQUENCE [LARGE SCALE GENOMIC DNA]</scope>
    <source>
        <strain evidence="1 2">SNUC 993</strain>
    </source>
</reference>
<comment type="caution">
    <text evidence="1">The sequence shown here is derived from an EMBL/GenBank/DDBJ whole genome shotgun (WGS) entry which is preliminary data.</text>
</comment>
<name>A0ABX5IFJ8_9STAP</name>
<dbReference type="EMBL" id="PZDI01000010">
    <property type="protein sequence ID" value="PTH18901.1"/>
    <property type="molecule type" value="Genomic_DNA"/>
</dbReference>
<protein>
    <recommendedName>
        <fullName evidence="3">GIY-YIG domain-containing protein</fullName>
    </recommendedName>
</protein>
<evidence type="ECO:0000313" key="1">
    <source>
        <dbReference type="EMBL" id="PTH18901.1"/>
    </source>
</evidence>
<accession>A0ABX5IFJ8</accession>
<dbReference type="RefSeq" id="WP_107391995.1">
    <property type="nucleotide sequence ID" value="NZ_JAHCOE010000003.1"/>
</dbReference>
<proteinExistence type="predicted"/>
<evidence type="ECO:0008006" key="3">
    <source>
        <dbReference type="Google" id="ProtNLM"/>
    </source>
</evidence>
<organism evidence="1 2">
    <name type="scientific">Staphylococcus auricularis</name>
    <dbReference type="NCBI Taxonomy" id="29379"/>
    <lineage>
        <taxon>Bacteria</taxon>
        <taxon>Bacillati</taxon>
        <taxon>Bacillota</taxon>
        <taxon>Bacilli</taxon>
        <taxon>Bacillales</taxon>
        <taxon>Staphylococcaceae</taxon>
        <taxon>Staphylococcus</taxon>
    </lineage>
</organism>
<evidence type="ECO:0000313" key="2">
    <source>
        <dbReference type="Proteomes" id="UP000242694"/>
    </source>
</evidence>